<evidence type="ECO:0000313" key="2">
    <source>
        <dbReference type="EMBL" id="TNV78764.1"/>
    </source>
</evidence>
<comment type="caution">
    <text evidence="2">The sequence shown here is derived from an EMBL/GenBank/DDBJ whole genome shotgun (WGS) entry which is preliminary data.</text>
</comment>
<evidence type="ECO:0000256" key="1">
    <source>
        <dbReference type="SAM" id="MobiDB-lite"/>
    </source>
</evidence>
<proteinExistence type="predicted"/>
<dbReference type="Proteomes" id="UP000785679">
    <property type="component" value="Unassembled WGS sequence"/>
</dbReference>
<evidence type="ECO:0000313" key="3">
    <source>
        <dbReference type="Proteomes" id="UP000785679"/>
    </source>
</evidence>
<feature type="compositionally biased region" description="Basic and acidic residues" evidence="1">
    <location>
        <begin position="373"/>
        <end position="387"/>
    </location>
</feature>
<organism evidence="2 3">
    <name type="scientific">Halteria grandinella</name>
    <dbReference type="NCBI Taxonomy" id="5974"/>
    <lineage>
        <taxon>Eukaryota</taxon>
        <taxon>Sar</taxon>
        <taxon>Alveolata</taxon>
        <taxon>Ciliophora</taxon>
        <taxon>Intramacronucleata</taxon>
        <taxon>Spirotrichea</taxon>
        <taxon>Stichotrichia</taxon>
        <taxon>Sporadotrichida</taxon>
        <taxon>Halteriidae</taxon>
        <taxon>Halteria</taxon>
    </lineage>
</organism>
<keyword evidence="3" id="KW-1185">Reference proteome</keyword>
<feature type="compositionally biased region" description="Polar residues" evidence="1">
    <location>
        <begin position="393"/>
        <end position="402"/>
    </location>
</feature>
<feature type="region of interest" description="Disordered" evidence="1">
    <location>
        <begin position="223"/>
        <end position="247"/>
    </location>
</feature>
<feature type="compositionally biased region" description="Basic and acidic residues" evidence="1">
    <location>
        <begin position="403"/>
        <end position="414"/>
    </location>
</feature>
<feature type="compositionally biased region" description="Low complexity" evidence="1">
    <location>
        <begin position="235"/>
        <end position="247"/>
    </location>
</feature>
<sequence>MIIRIFINITFDYSIGPSMKQRNSSLSEVRINSLVEQPFPLRYSFNQKTNSSIIRSNIFERPFEAMEEEMKLEIFERNLKEAFQIMLDKAVDCITKKIEKVFEDVLFTKFQALEQTITMKDVGITSEGVETDNKAIRLMIQDLLKRIPILAQRQGEDNCEPIVKPEHLVTNDIDWKQQPENLQIQTPFAEEIQIQNQVGQQSNQSEVQNVEDVTIQLHGQIEENQRHHENSRDAQQNPNENNQTEVENQNAIEDDSQIKYSLQEPIQEDPQNLDMSARLTSQGDLETEKDNQPQQVQDALSQLAEENKSNSIQELNKQSENIAQGKRGSFKQEHPQLAVSQNQAEPQISVAIIVPGNIAPADKETILDQSLEQDHYKDDASIREVNKDGGVSRYSTSNTTRQVPDDQHESIFNQ</sequence>
<feature type="region of interest" description="Disordered" evidence="1">
    <location>
        <begin position="373"/>
        <end position="414"/>
    </location>
</feature>
<dbReference type="AlphaFoldDB" id="A0A8J8NQ58"/>
<gene>
    <name evidence="2" type="ORF">FGO68_gene7923</name>
</gene>
<reference evidence="2" key="1">
    <citation type="submission" date="2019-06" db="EMBL/GenBank/DDBJ databases">
        <authorList>
            <person name="Zheng W."/>
        </authorList>
    </citation>
    <scope>NUCLEOTIDE SEQUENCE</scope>
    <source>
        <strain evidence="2">QDHG01</strain>
    </source>
</reference>
<name>A0A8J8NQ58_HALGN</name>
<accession>A0A8J8NQ58</accession>
<protein>
    <submittedName>
        <fullName evidence="2">Uncharacterized protein</fullName>
    </submittedName>
</protein>
<feature type="compositionally biased region" description="Basic and acidic residues" evidence="1">
    <location>
        <begin position="223"/>
        <end position="232"/>
    </location>
</feature>
<dbReference type="EMBL" id="RRYP01009886">
    <property type="protein sequence ID" value="TNV78764.1"/>
    <property type="molecule type" value="Genomic_DNA"/>
</dbReference>